<reference evidence="2 3" key="1">
    <citation type="submission" date="2018-03" db="EMBL/GenBank/DDBJ databases">
        <title>Ahniella affigens gen. nov., sp. nov., a gammaproteobacterium isolated from sandy soil near a stream.</title>
        <authorList>
            <person name="Ko Y."/>
            <person name="Kim J.-H."/>
        </authorList>
    </citation>
    <scope>NUCLEOTIDE SEQUENCE [LARGE SCALE GENOMIC DNA]</scope>
    <source>
        <strain evidence="2 3">D13</strain>
        <plasmid evidence="3">Plasmid unnamed</plasmid>
    </source>
</reference>
<dbReference type="OrthoDB" id="7862491at2"/>
<protein>
    <submittedName>
        <fullName evidence="2">Uncharacterized protein</fullName>
    </submittedName>
</protein>
<name>A0A2P1PZL9_9GAMM</name>
<geneLocation type="plasmid" evidence="2">
    <name>unnamed</name>
</geneLocation>
<keyword evidence="2" id="KW-0614">Plasmid</keyword>
<dbReference type="EMBL" id="CP027861">
    <property type="protein sequence ID" value="AVQ00277.1"/>
    <property type="molecule type" value="Genomic_DNA"/>
</dbReference>
<evidence type="ECO:0000313" key="3">
    <source>
        <dbReference type="Proteomes" id="UP000241074"/>
    </source>
</evidence>
<keyword evidence="1" id="KW-0175">Coiled coil</keyword>
<dbReference type="RefSeq" id="WP_106894195.1">
    <property type="nucleotide sequence ID" value="NZ_CP027861.1"/>
</dbReference>
<evidence type="ECO:0000256" key="1">
    <source>
        <dbReference type="SAM" id="Coils"/>
    </source>
</evidence>
<gene>
    <name evidence="2" type="ORF">C7S18_23560</name>
</gene>
<organism evidence="2 3">
    <name type="scientific">Ahniella affigens</name>
    <dbReference type="NCBI Taxonomy" id="2021234"/>
    <lineage>
        <taxon>Bacteria</taxon>
        <taxon>Pseudomonadati</taxon>
        <taxon>Pseudomonadota</taxon>
        <taxon>Gammaproteobacteria</taxon>
        <taxon>Lysobacterales</taxon>
        <taxon>Rhodanobacteraceae</taxon>
        <taxon>Ahniella</taxon>
    </lineage>
</organism>
<keyword evidence="3" id="KW-1185">Reference proteome</keyword>
<dbReference type="Proteomes" id="UP000241074">
    <property type="component" value="Plasmid unnamed"/>
</dbReference>
<reference evidence="2 3" key="2">
    <citation type="submission" date="2018-03" db="EMBL/GenBank/DDBJ databases">
        <authorList>
            <person name="Keele B.F."/>
        </authorList>
    </citation>
    <scope>NUCLEOTIDE SEQUENCE [LARGE SCALE GENOMIC DNA]</scope>
    <source>
        <strain evidence="2 3">D13</strain>
        <plasmid evidence="3">Plasmid unnamed</plasmid>
    </source>
</reference>
<dbReference type="KEGG" id="xba:C7S18_23560"/>
<sequence>MSAIQVVQSSRGLEVSYPFALKDQFKKAFPSAKCDPDNKVWVVGLRSAARLTQWVEAAESAARAIMDAEEAALTEQELAQVRGELTSFRQAIEDARSGLRALTAVRELLDGDRAELNAARAELTKEQVATKAAEQQVLTLLAGIIDMPAILAAAQRMAAVHSGVGARNREEFDAAQAIIVQQRNALTRAGYRSRGISELATANFNRPDRDHPRFVTTQMLYDISKLEVSSDDT</sequence>
<accession>A0A2P1PZL9</accession>
<proteinExistence type="predicted"/>
<dbReference type="AlphaFoldDB" id="A0A2P1PZL9"/>
<feature type="coiled-coil region" evidence="1">
    <location>
        <begin position="106"/>
        <end position="136"/>
    </location>
</feature>
<evidence type="ECO:0000313" key="2">
    <source>
        <dbReference type="EMBL" id="AVQ00277.1"/>
    </source>
</evidence>